<evidence type="ECO:0000313" key="4">
    <source>
        <dbReference type="Proteomes" id="UP000503297"/>
    </source>
</evidence>
<name>A0A6M8J2Q8_9ACTN</name>
<dbReference type="AlphaFoldDB" id="A0A6M8J2Q8"/>
<accession>A0A6M8J2Q8</accession>
<proteinExistence type="predicted"/>
<dbReference type="Pfam" id="PF11823">
    <property type="entry name" value="Se_S_carrier"/>
    <property type="match status" value="1"/>
</dbReference>
<dbReference type="RefSeq" id="WP_173165385.1">
    <property type="nucleotide sequence ID" value="NZ_CP053716.1"/>
</dbReference>
<evidence type="ECO:0000313" key="3">
    <source>
        <dbReference type="EMBL" id="QKF07887.1"/>
    </source>
</evidence>
<dbReference type="KEGG" id="bwa:HLV38_07065"/>
<evidence type="ECO:0000259" key="2">
    <source>
        <dbReference type="Pfam" id="PF11823"/>
    </source>
</evidence>
<evidence type="ECO:0000256" key="1">
    <source>
        <dbReference type="SAM" id="MobiDB-lite"/>
    </source>
</evidence>
<organism evidence="3 4">
    <name type="scientific">Berryella wangjianweii</name>
    <dbReference type="NCBI Taxonomy" id="2734634"/>
    <lineage>
        <taxon>Bacteria</taxon>
        <taxon>Bacillati</taxon>
        <taxon>Actinomycetota</taxon>
        <taxon>Coriobacteriia</taxon>
        <taxon>Eggerthellales</taxon>
        <taxon>Eggerthellaceae</taxon>
        <taxon>Berryella</taxon>
    </lineage>
</organism>
<dbReference type="InterPro" id="IPR021778">
    <property type="entry name" value="Se/S_carrier-like"/>
</dbReference>
<protein>
    <submittedName>
        <fullName evidence="3">DUF3343 domain-containing protein</fullName>
    </submittedName>
</protein>
<dbReference type="EMBL" id="CP053716">
    <property type="protein sequence ID" value="QKF07887.1"/>
    <property type="molecule type" value="Genomic_DNA"/>
</dbReference>
<gene>
    <name evidence="3" type="ORF">HLV38_07065</name>
</gene>
<feature type="region of interest" description="Disordered" evidence="1">
    <location>
        <begin position="1"/>
        <end position="27"/>
    </location>
</feature>
<reference evidence="4" key="1">
    <citation type="submission" date="2020-05" db="EMBL/GenBank/DDBJ databases">
        <title>Novel species in genus Nocardioides.</title>
        <authorList>
            <person name="Zhang G."/>
        </authorList>
    </citation>
    <scope>NUCLEOTIDE SEQUENCE [LARGE SCALE GENOMIC DNA]</scope>
    <source>
        <strain evidence="4">zg-1050</strain>
    </source>
</reference>
<sequence length="114" mass="11877">MPRAPQEGAPVDAGTPVDATLARTQPPAPSRAVAADAAAHSIVVITFHTHTDAIACQAACKAAGVEGRLVTIPRDLSAGCGYAWRCALDQRAESERVLADAGIEVEELHVIARR</sequence>
<feature type="domain" description="Putative Se/S carrier protein-like" evidence="2">
    <location>
        <begin position="44"/>
        <end position="109"/>
    </location>
</feature>
<keyword evidence="4" id="KW-1185">Reference proteome</keyword>
<dbReference type="Proteomes" id="UP000503297">
    <property type="component" value="Chromosome"/>
</dbReference>